<name>A0ABU4HP17_9ACTN</name>
<comment type="caution">
    <text evidence="1">The sequence shown here is derived from an EMBL/GenBank/DDBJ whole genome shotgun (WGS) entry which is preliminary data.</text>
</comment>
<dbReference type="Proteomes" id="UP001284601">
    <property type="component" value="Unassembled WGS sequence"/>
</dbReference>
<evidence type="ECO:0008006" key="3">
    <source>
        <dbReference type="Google" id="ProtNLM"/>
    </source>
</evidence>
<evidence type="ECO:0000313" key="1">
    <source>
        <dbReference type="EMBL" id="MDW5594990.1"/>
    </source>
</evidence>
<gene>
    <name evidence="1" type="ORF">R7226_11615</name>
</gene>
<organism evidence="1 2">
    <name type="scientific">Conexibacter stalactiti</name>
    <dbReference type="NCBI Taxonomy" id="1940611"/>
    <lineage>
        <taxon>Bacteria</taxon>
        <taxon>Bacillati</taxon>
        <taxon>Actinomycetota</taxon>
        <taxon>Thermoleophilia</taxon>
        <taxon>Solirubrobacterales</taxon>
        <taxon>Conexibacteraceae</taxon>
        <taxon>Conexibacter</taxon>
    </lineage>
</organism>
<sequence>MLLALLLVGQFALPRVAEDVVRDRLGNDEVEQVEVDALPAVELLWRHADRVSARVRSYDAQANDVADDIAQTAGVQQLDVRIERVRAAAGLELRDVLVEKRDGVLHGSAVLDPGQLAAALPAGVEGELVPRADGAVVVDARIAGAPVRLRVEVVDGRVVARPEGLLGLLTSYTLFADPRIDVERVSAEPGADGRVLLRAQARVR</sequence>
<accession>A0ABU4HP17</accession>
<proteinExistence type="predicted"/>
<evidence type="ECO:0000313" key="2">
    <source>
        <dbReference type="Proteomes" id="UP001284601"/>
    </source>
</evidence>
<dbReference type="RefSeq" id="WP_318597323.1">
    <property type="nucleotide sequence ID" value="NZ_JAWSTH010000025.1"/>
</dbReference>
<dbReference type="EMBL" id="JAWSTH010000025">
    <property type="protein sequence ID" value="MDW5594990.1"/>
    <property type="molecule type" value="Genomic_DNA"/>
</dbReference>
<protein>
    <recommendedName>
        <fullName evidence="3">DUF2993 domain-containing protein</fullName>
    </recommendedName>
</protein>
<keyword evidence="2" id="KW-1185">Reference proteome</keyword>
<reference evidence="2" key="1">
    <citation type="submission" date="2023-07" db="EMBL/GenBank/DDBJ databases">
        <title>Conexibacter stalactiti sp. nov., isolated from stalactites in a lava cave and emended description of the genus Conexibacter.</title>
        <authorList>
            <person name="Lee S.D."/>
        </authorList>
    </citation>
    <scope>NUCLEOTIDE SEQUENCE [LARGE SCALE GENOMIC DNA]</scope>
    <source>
        <strain evidence="2">KCTC 39840</strain>
    </source>
</reference>